<comment type="caution">
    <text evidence="7">The sequence shown here is derived from an EMBL/GenBank/DDBJ whole genome shotgun (WGS) entry which is preliminary data.</text>
</comment>
<keyword evidence="8" id="KW-1185">Reference proteome</keyword>
<evidence type="ECO:0000313" key="8">
    <source>
        <dbReference type="Proteomes" id="UP001054252"/>
    </source>
</evidence>
<evidence type="ECO:0000256" key="6">
    <source>
        <dbReference type="SAM" id="Phobius"/>
    </source>
</evidence>
<dbReference type="Proteomes" id="UP001054252">
    <property type="component" value="Unassembled WGS sequence"/>
</dbReference>
<reference evidence="7 8" key="1">
    <citation type="journal article" date="2021" name="Commun. Biol.">
        <title>The genome of Shorea leprosula (Dipterocarpaceae) highlights the ecological relevance of drought in aseasonal tropical rainforests.</title>
        <authorList>
            <person name="Ng K.K.S."/>
            <person name="Kobayashi M.J."/>
            <person name="Fawcett J.A."/>
            <person name="Hatakeyama M."/>
            <person name="Paape T."/>
            <person name="Ng C.H."/>
            <person name="Ang C.C."/>
            <person name="Tnah L.H."/>
            <person name="Lee C.T."/>
            <person name="Nishiyama T."/>
            <person name="Sese J."/>
            <person name="O'Brien M.J."/>
            <person name="Copetti D."/>
            <person name="Mohd Noor M.I."/>
            <person name="Ong R.C."/>
            <person name="Putra M."/>
            <person name="Sireger I.Z."/>
            <person name="Indrioko S."/>
            <person name="Kosugi Y."/>
            <person name="Izuno A."/>
            <person name="Isagi Y."/>
            <person name="Lee S.L."/>
            <person name="Shimizu K.K."/>
        </authorList>
    </citation>
    <scope>NUCLEOTIDE SEQUENCE [LARGE SCALE GENOMIC DNA]</scope>
    <source>
        <strain evidence="7">214</strain>
    </source>
</reference>
<dbReference type="CDD" id="cd00303">
    <property type="entry name" value="retropepsin_like"/>
    <property type="match status" value="1"/>
</dbReference>
<keyword evidence="2" id="KW-0548">Nucleotidyltransferase</keyword>
<dbReference type="InterPro" id="IPR043502">
    <property type="entry name" value="DNA/RNA_pol_sf"/>
</dbReference>
<keyword evidence="4" id="KW-0255">Endonuclease</keyword>
<keyword evidence="6" id="KW-1133">Transmembrane helix</keyword>
<evidence type="ECO:0000256" key="3">
    <source>
        <dbReference type="ARBA" id="ARBA00022722"/>
    </source>
</evidence>
<dbReference type="InterPro" id="IPR021109">
    <property type="entry name" value="Peptidase_aspartic_dom_sf"/>
</dbReference>
<dbReference type="GO" id="GO:0016779">
    <property type="term" value="F:nucleotidyltransferase activity"/>
    <property type="evidence" value="ECO:0007669"/>
    <property type="project" value="UniProtKB-KW"/>
</dbReference>
<dbReference type="PANTHER" id="PTHR37984:SF5">
    <property type="entry name" value="PROTEIN NYNRIN-LIKE"/>
    <property type="match status" value="1"/>
</dbReference>
<dbReference type="GO" id="GO:0004519">
    <property type="term" value="F:endonuclease activity"/>
    <property type="evidence" value="ECO:0007669"/>
    <property type="project" value="UniProtKB-KW"/>
</dbReference>
<dbReference type="Gene3D" id="3.10.10.10">
    <property type="entry name" value="HIV Type 1 Reverse Transcriptase, subunit A, domain 1"/>
    <property type="match status" value="1"/>
</dbReference>
<feature type="transmembrane region" description="Helical" evidence="6">
    <location>
        <begin position="1527"/>
        <end position="1553"/>
    </location>
</feature>
<dbReference type="EMBL" id="BPVZ01000041">
    <property type="protein sequence ID" value="GKV14736.1"/>
    <property type="molecule type" value="Genomic_DNA"/>
</dbReference>
<evidence type="ECO:0000256" key="2">
    <source>
        <dbReference type="ARBA" id="ARBA00022695"/>
    </source>
</evidence>
<feature type="region of interest" description="Disordered" evidence="5">
    <location>
        <begin position="136"/>
        <end position="168"/>
    </location>
</feature>
<feature type="compositionally biased region" description="Basic and acidic residues" evidence="5">
    <location>
        <begin position="141"/>
        <end position="168"/>
    </location>
</feature>
<dbReference type="InterPro" id="IPR050951">
    <property type="entry name" value="Retrovirus_Pol_polyprotein"/>
</dbReference>
<evidence type="ECO:0000256" key="4">
    <source>
        <dbReference type="ARBA" id="ARBA00022759"/>
    </source>
</evidence>
<keyword evidence="6" id="KW-0472">Membrane</keyword>
<gene>
    <name evidence="7" type="ORF">SLEP1_g25561</name>
</gene>
<dbReference type="GO" id="GO:0003676">
    <property type="term" value="F:nucleic acid binding"/>
    <property type="evidence" value="ECO:0007669"/>
    <property type="project" value="InterPro"/>
</dbReference>
<keyword evidence="3" id="KW-0540">Nuclease</keyword>
<dbReference type="Gene3D" id="3.30.420.10">
    <property type="entry name" value="Ribonuclease H-like superfamily/Ribonuclease H"/>
    <property type="match status" value="2"/>
</dbReference>
<accession>A0AAV5JPT5</accession>
<dbReference type="InterPro" id="IPR012337">
    <property type="entry name" value="RNaseH-like_sf"/>
</dbReference>
<keyword evidence="6" id="KW-0812">Transmembrane</keyword>
<keyword evidence="1" id="KW-0808">Transferase</keyword>
<dbReference type="SUPFAM" id="SSF56672">
    <property type="entry name" value="DNA/RNA polymerases"/>
    <property type="match status" value="1"/>
</dbReference>
<proteinExistence type="predicted"/>
<protein>
    <submittedName>
        <fullName evidence="7">Uncharacterized protein</fullName>
    </submittedName>
</protein>
<dbReference type="CDD" id="cd01647">
    <property type="entry name" value="RT_LTR"/>
    <property type="match status" value="1"/>
</dbReference>
<dbReference type="InterPro" id="IPR036397">
    <property type="entry name" value="RNaseH_sf"/>
</dbReference>
<dbReference type="PANTHER" id="PTHR37984">
    <property type="entry name" value="PROTEIN CBG26694"/>
    <property type="match status" value="1"/>
</dbReference>
<organism evidence="7 8">
    <name type="scientific">Rubroshorea leprosula</name>
    <dbReference type="NCBI Taxonomy" id="152421"/>
    <lineage>
        <taxon>Eukaryota</taxon>
        <taxon>Viridiplantae</taxon>
        <taxon>Streptophyta</taxon>
        <taxon>Embryophyta</taxon>
        <taxon>Tracheophyta</taxon>
        <taxon>Spermatophyta</taxon>
        <taxon>Magnoliopsida</taxon>
        <taxon>eudicotyledons</taxon>
        <taxon>Gunneridae</taxon>
        <taxon>Pentapetalae</taxon>
        <taxon>rosids</taxon>
        <taxon>malvids</taxon>
        <taxon>Malvales</taxon>
        <taxon>Dipterocarpaceae</taxon>
        <taxon>Rubroshorea</taxon>
    </lineage>
</organism>
<evidence type="ECO:0000256" key="1">
    <source>
        <dbReference type="ARBA" id="ARBA00022679"/>
    </source>
</evidence>
<evidence type="ECO:0000256" key="5">
    <source>
        <dbReference type="SAM" id="MobiDB-lite"/>
    </source>
</evidence>
<name>A0AAV5JPT5_9ROSI</name>
<dbReference type="SUPFAM" id="SSF53098">
    <property type="entry name" value="Ribonuclease H-like"/>
    <property type="match status" value="1"/>
</dbReference>
<evidence type="ECO:0000313" key="7">
    <source>
        <dbReference type="EMBL" id="GKV14736.1"/>
    </source>
</evidence>
<feature type="region of interest" description="Disordered" evidence="5">
    <location>
        <begin position="908"/>
        <end position="939"/>
    </location>
</feature>
<feature type="compositionally biased region" description="Basic residues" evidence="5">
    <location>
        <begin position="918"/>
        <end position="939"/>
    </location>
</feature>
<keyword evidence="4" id="KW-0378">Hydrolase</keyword>
<sequence>MADSKQAITPLTTRKVQIFSNQSSLLTRAKARMTRSKLVSPLRQFTRRRRKEAAMKKQSLAIQSPFQPVKDVEYFSSESSEGEELSLKPSHGSASKLRWADNPSSSFESLLPALVTEATSGDPDALLKANNQVASSSVTKKALENKEDSLRTSDRGKKVTTEESLEQQKQRQLDRTILQGAFRDPTHATVASLTFPQLKLLVDDVIRARQGGNSQSSLMYAKPYTRRIDNLSLPDGYQPPKFQKFNGKGNPRQHVAHFVETCNNVGTYGDLMVKQFVQSLEDAAFECTKRTVSLPELANTKQKKDESVTAFIERWRYLVLNCREKIKLATRAHDLEIQIARHDNFLPTDTCDKKESRKDVKKEVKPLKAKETMAVITVPVKISRQKPKPNPKQALKCPEEVGRVNDPKYCKYHRIVSHPIGSAATNVAMVSFGSFSPVPLLPVQPTPLMVQLKEFAPHLPKGAIQVKFQTDDEEKIAYAYPSMPMFGGSSSLSLYDLMTVNLEDWESSSESADEFNHKGGGVIQEPHYHPSNKIIHFFQLCQLHQKIKNNVRDIFSDEEVSVNITSFKIENEPSFKEEAEGSKSQSNDPEVDGSIEKWKQLPSDLQLSKALQLSWDTCLALVQAMPLYVSGIVRDHKVNRILIDDGSAVNIMPIYIMKKIEITIDELTSSKLLIQGFNQKGQRAIGKIRINFQIANMATLALLHVIEAKTLYELLLRRTWVDENGVKEPFTKEESHFADAKFYEKEEDGFEALPIKMPQIKQKNDEKIVVHPIKDPFSSFEVHLSVEDVKVLKEDFVLPLFALSKLGISNPVIKEMVETTIEHEKQPQRWFDPRAQMLLKRAGFKEGESQQLGDLNSILTGTPQLQVSALERIQQENIRVSVFERLGPAPSLLTIQENHSQKPSVFSRLGAKQQNNKKASKGQKIQKNKNKSLQRKKYQWRRKDVLNGQEISKPSVQEVKAVESNHVSIEKISNFDSSDEEPNPALEAFEEGGQAITDELKQRNLGTEDDPRPIFLSASLSLEEEVRYVQLLTEYKDVVAWSYKEMPGLDSKVAVHRLAVKHRVCPVKQLQRHFCPNLIPQIEAKVDKLIEAGFIREVHYPSWIANIVPVHKKNRQLRACVDFRDLNQAWPKDDFPLPIIELMVDATMGHEVLSLMVDATMWHEVLSFMDGFSSYNQIRMDPKDEELTTFRTPKDVWMEMNQFQVVEEAHSRICGVHQFGPKLHYRIRRMGYYWLTMVKDCMEYAKKCEACHFHATFIHQPLEPLHPTIASWPFHAWGLDVIGPITPKSLAGHAYILAATDYFSKWVEAVPLRQVKKENVFDFIRFKFAQHFSSTYNAAVNGLAEAFNKTLCNILKKIVPKSKRDWHERIGEALWAYRTTHRTPTKATPYSLVFGVEVVLPLECQIPSLRIGIQEGLTDEQNAKLYLQELEALDEKRLETQQHLECYQARLSRAFNKKVQLRAFQVGNVKLAVRRPIIITRHLGGKFTSKWDGPYIVTKVYSKVKTPFWSLNYCTNLDLVLELKKSLIWSLLFTIFTPIWSFCQISTYVSCYLMGNDDM</sequence>
<dbReference type="Gene3D" id="2.40.70.10">
    <property type="entry name" value="Acid Proteases"/>
    <property type="match status" value="1"/>
</dbReference>
<feature type="region of interest" description="Disordered" evidence="5">
    <location>
        <begin position="574"/>
        <end position="593"/>
    </location>
</feature>
<feature type="region of interest" description="Disordered" evidence="5">
    <location>
        <begin position="80"/>
        <end position="101"/>
    </location>
</feature>